<dbReference type="InterPro" id="IPR013830">
    <property type="entry name" value="SGNH_hydro"/>
</dbReference>
<accession>A0A6L5XA60</accession>
<protein>
    <submittedName>
        <fullName evidence="4">Hydrolase</fullName>
    </submittedName>
</protein>
<dbReference type="Pfam" id="PF14606">
    <property type="entry name" value="Lipase_GDSL_3"/>
    <property type="match status" value="1"/>
</dbReference>
<dbReference type="Gene3D" id="2.60.120.260">
    <property type="entry name" value="Galactose-binding domain-like"/>
    <property type="match status" value="1"/>
</dbReference>
<dbReference type="EMBL" id="VULT01000006">
    <property type="protein sequence ID" value="MSS17131.1"/>
    <property type="molecule type" value="Genomic_DNA"/>
</dbReference>
<gene>
    <name evidence="4" type="ORF">FYJ29_05045</name>
</gene>
<evidence type="ECO:0000259" key="2">
    <source>
        <dbReference type="Pfam" id="PF14606"/>
    </source>
</evidence>
<dbReference type="GO" id="GO:0016788">
    <property type="term" value="F:hydrolase activity, acting on ester bonds"/>
    <property type="evidence" value="ECO:0007669"/>
    <property type="project" value="UniProtKB-ARBA"/>
</dbReference>
<reference evidence="4 5" key="1">
    <citation type="submission" date="2019-08" db="EMBL/GenBank/DDBJ databases">
        <title>In-depth cultivation of the pig gut microbiome towards novel bacterial diversity and tailored functional studies.</title>
        <authorList>
            <person name="Wylensek D."/>
            <person name="Hitch T.C.A."/>
            <person name="Clavel T."/>
        </authorList>
    </citation>
    <scope>NUCLEOTIDE SEQUENCE [LARGE SCALE GENOMIC DNA]</scope>
    <source>
        <strain evidence="4 5">Oil-RF-744-WCA-WT-10</strain>
    </source>
</reference>
<dbReference type="Proteomes" id="UP000483362">
    <property type="component" value="Unassembled WGS sequence"/>
</dbReference>
<sequence>MTLNCKFRLLLLLLLAWLTQGSAMAQDFTKADTLKYYNALDFRMINKGFANSETPYFRIPGYLKDSVRPTLYERQRCTAGEAFRFRTNSKVVAVRYNLLTNMYMAHMAPTGIKGTDLYILDNGQWRFVNCNRPVRDFQNVNRTSPLKDSIQNKVYIDKMDGQMHEFMLYLPLYDGVNWLEIGVEHDARMEMPKVDNPRADKKFVFYGTSILQGGCACRPGMVGTSIIQRDLNAECVNIGISGEGKMDYCMARALAQIPNVTAYIIDPVPNCTLNMCDTLTYNFINILRKARPNVPIFMVEGTIYSYAKYSSYYSKYLAEKNYAFHKNYLKLKQENPKNLYYIDSKNLYGPDNEGTVDGTHYTDIGFYFYAQKLEPYLKAVLNGTKVPYQEVVDKPYPPIKNPGKYTWDN</sequence>
<evidence type="ECO:0000313" key="5">
    <source>
        <dbReference type="Proteomes" id="UP000483362"/>
    </source>
</evidence>
<feature type="chain" id="PRO_5026741881" evidence="1">
    <location>
        <begin position="26"/>
        <end position="409"/>
    </location>
</feature>
<dbReference type="AlphaFoldDB" id="A0A6L5XA60"/>
<keyword evidence="1" id="KW-0732">Signal</keyword>
<dbReference type="Gene3D" id="3.40.50.1110">
    <property type="entry name" value="SGNH hydrolase"/>
    <property type="match status" value="1"/>
</dbReference>
<organism evidence="4 5">
    <name type="scientific">Sodaliphilus pleomorphus</name>
    <dbReference type="NCBI Taxonomy" id="2606626"/>
    <lineage>
        <taxon>Bacteria</taxon>
        <taxon>Pseudomonadati</taxon>
        <taxon>Bacteroidota</taxon>
        <taxon>Bacteroidia</taxon>
        <taxon>Bacteroidales</taxon>
        <taxon>Muribaculaceae</taxon>
        <taxon>Sodaliphilus</taxon>
    </lineage>
</organism>
<evidence type="ECO:0000259" key="3">
    <source>
        <dbReference type="Pfam" id="PF14607"/>
    </source>
</evidence>
<keyword evidence="5" id="KW-1185">Reference proteome</keyword>
<dbReference type="Pfam" id="PF14607">
    <property type="entry name" value="GxDLY"/>
    <property type="match status" value="1"/>
</dbReference>
<dbReference type="SUPFAM" id="SSF52266">
    <property type="entry name" value="SGNH hydrolase"/>
    <property type="match status" value="1"/>
</dbReference>
<dbReference type="InterPro" id="IPR032740">
    <property type="entry name" value="GxDLY"/>
</dbReference>
<dbReference type="InterPro" id="IPR036514">
    <property type="entry name" value="SGNH_hydro_sf"/>
</dbReference>
<feature type="signal peptide" evidence="1">
    <location>
        <begin position="1"/>
        <end position="25"/>
    </location>
</feature>
<comment type="caution">
    <text evidence="4">The sequence shown here is derived from an EMBL/GenBank/DDBJ whole genome shotgun (WGS) entry which is preliminary data.</text>
</comment>
<keyword evidence="4" id="KW-0378">Hydrolase</keyword>
<evidence type="ECO:0000256" key="1">
    <source>
        <dbReference type="SAM" id="SignalP"/>
    </source>
</evidence>
<evidence type="ECO:0000313" key="4">
    <source>
        <dbReference type="EMBL" id="MSS17131.1"/>
    </source>
</evidence>
<feature type="domain" description="SGNH hydrolase-type esterase" evidence="2">
    <location>
        <begin position="201"/>
        <end position="378"/>
    </location>
</feature>
<feature type="domain" description="SGNH hydrolase-type esterase N-terminal" evidence="3">
    <location>
        <begin position="35"/>
        <end position="188"/>
    </location>
</feature>
<name>A0A6L5XA60_9BACT</name>
<proteinExistence type="predicted"/>